<sequence length="209" mass="24397">MDEESQSSIIHILATHMTILIGNLLRRSVFRVRYEVSSRILLWRIGTTFETCALRCASLGFEDRNAMGTRTCTRRGRSDLVYRGAYGRIRFKSTFSSFRDIITKRKLRQELAEVFGWLRRECRQPIVNRPELIDDIETRQHLCNARILPREHTGPRTRQKCPTTFADLHRRRTKTNLSKDPTPLRKDRHTSHILTGKPQGQSGQWSSAF</sequence>
<reference evidence="3" key="1">
    <citation type="journal article" date="2010" name="Genome Res.">
        <title>Population genomic sequencing of Coccidioides fungi reveals recent hybridization and transposon control.</title>
        <authorList>
            <person name="Neafsey D.E."/>
            <person name="Barker B.M."/>
            <person name="Sharpton T.J."/>
            <person name="Stajich J.E."/>
            <person name="Park D.J."/>
            <person name="Whiston E."/>
            <person name="Hung C.-Y."/>
            <person name="McMahan C."/>
            <person name="White J."/>
            <person name="Sykes S."/>
            <person name="Heiman D."/>
            <person name="Young S."/>
            <person name="Zeng Q."/>
            <person name="Abouelleil A."/>
            <person name="Aftuck L."/>
            <person name="Bessette D."/>
            <person name="Brown A."/>
            <person name="FitzGerald M."/>
            <person name="Lui A."/>
            <person name="Macdonald J.P."/>
            <person name="Priest M."/>
            <person name="Orbach M.J."/>
            <person name="Galgiani J.N."/>
            <person name="Kirkland T.N."/>
            <person name="Cole G.T."/>
            <person name="Birren B.W."/>
            <person name="Henn M.R."/>
            <person name="Taylor J.W."/>
            <person name="Rounsley S.D."/>
        </authorList>
    </citation>
    <scope>NUCLEOTIDE SEQUENCE [LARGE SCALE GENOMIC DNA]</scope>
    <source>
        <strain evidence="3">RMSCC 2394</strain>
    </source>
</reference>
<evidence type="ECO:0000256" key="1">
    <source>
        <dbReference type="SAM" id="MobiDB-lite"/>
    </source>
</evidence>
<gene>
    <name evidence="2" type="ORF">CIRG_02408</name>
</gene>
<accession>A0A0J6Y264</accession>
<dbReference type="EMBL" id="DS028094">
    <property type="protein sequence ID" value="KMP02716.1"/>
    <property type="molecule type" value="Genomic_DNA"/>
</dbReference>
<evidence type="ECO:0000313" key="2">
    <source>
        <dbReference type="EMBL" id="KMP02716.1"/>
    </source>
</evidence>
<feature type="region of interest" description="Disordered" evidence="1">
    <location>
        <begin position="173"/>
        <end position="209"/>
    </location>
</feature>
<proteinExistence type="predicted"/>
<dbReference type="AlphaFoldDB" id="A0A0J6Y264"/>
<evidence type="ECO:0000313" key="3">
    <source>
        <dbReference type="Proteomes" id="UP000054565"/>
    </source>
</evidence>
<name>A0A0J6Y264_COCIT</name>
<feature type="compositionally biased region" description="Polar residues" evidence="1">
    <location>
        <begin position="198"/>
        <end position="209"/>
    </location>
</feature>
<organism evidence="2 3">
    <name type="scientific">Coccidioides immitis RMSCC 2394</name>
    <dbReference type="NCBI Taxonomy" id="404692"/>
    <lineage>
        <taxon>Eukaryota</taxon>
        <taxon>Fungi</taxon>
        <taxon>Dikarya</taxon>
        <taxon>Ascomycota</taxon>
        <taxon>Pezizomycotina</taxon>
        <taxon>Eurotiomycetes</taxon>
        <taxon>Eurotiomycetidae</taxon>
        <taxon>Onygenales</taxon>
        <taxon>Onygenaceae</taxon>
        <taxon>Coccidioides</taxon>
    </lineage>
</organism>
<protein>
    <submittedName>
        <fullName evidence="2">Uncharacterized protein</fullName>
    </submittedName>
</protein>
<dbReference type="Proteomes" id="UP000054565">
    <property type="component" value="Unassembled WGS sequence"/>
</dbReference>